<keyword evidence="4" id="KW-0472">Membrane</keyword>
<keyword evidence="4" id="KW-0812">Transmembrane</keyword>
<evidence type="ECO:0000256" key="4">
    <source>
        <dbReference type="SAM" id="Phobius"/>
    </source>
</evidence>
<gene>
    <name evidence="5" type="ORF">G4D72_02470</name>
</gene>
<dbReference type="Gene3D" id="1.25.40.10">
    <property type="entry name" value="Tetratricopeptide repeat domain"/>
    <property type="match status" value="2"/>
</dbReference>
<feature type="transmembrane region" description="Helical" evidence="4">
    <location>
        <begin position="160"/>
        <end position="177"/>
    </location>
</feature>
<dbReference type="InterPro" id="IPR011990">
    <property type="entry name" value="TPR-like_helical_dom_sf"/>
</dbReference>
<dbReference type="SMART" id="SM00028">
    <property type="entry name" value="TPR"/>
    <property type="match status" value="1"/>
</dbReference>
<feature type="transmembrane region" description="Helical" evidence="4">
    <location>
        <begin position="338"/>
        <end position="356"/>
    </location>
</feature>
<evidence type="ECO:0000313" key="5">
    <source>
        <dbReference type="EMBL" id="NHM00969.1"/>
    </source>
</evidence>
<feature type="transmembrane region" description="Helical" evidence="4">
    <location>
        <begin position="368"/>
        <end position="388"/>
    </location>
</feature>
<feature type="transmembrane region" description="Helical" evidence="4">
    <location>
        <begin position="458"/>
        <end position="477"/>
    </location>
</feature>
<evidence type="ECO:0000256" key="3">
    <source>
        <dbReference type="PROSITE-ProRule" id="PRU00339"/>
    </source>
</evidence>
<feature type="transmembrane region" description="Helical" evidence="4">
    <location>
        <begin position="400"/>
        <end position="420"/>
    </location>
</feature>
<feature type="transmembrane region" description="Helical" evidence="4">
    <location>
        <begin position="189"/>
        <end position="207"/>
    </location>
</feature>
<keyword evidence="1" id="KW-0677">Repeat</keyword>
<dbReference type="PROSITE" id="PS50005">
    <property type="entry name" value="TPR"/>
    <property type="match status" value="1"/>
</dbReference>
<dbReference type="EMBL" id="JAAJBT010000001">
    <property type="protein sequence ID" value="NHM00969.1"/>
    <property type="molecule type" value="Genomic_DNA"/>
</dbReference>
<dbReference type="InterPro" id="IPR019734">
    <property type="entry name" value="TPR_rpt"/>
</dbReference>
<dbReference type="PROSITE" id="PS50293">
    <property type="entry name" value="TPR_REGION"/>
    <property type="match status" value="1"/>
</dbReference>
<sequence>MKISKVFYNFKKAQWLLFTIACLVYVNTIPNKWAVDDGIIIHQNKFVQKGVKGIPDIVTKDAFAGFYNKDVNAVEGGRYRPMSQIFFALNAEFFAKETKVATTEIDTPRVGTKDISETTWFPNWLHFLNMLWYGLLCLLIYRTLVLLFTKNHTDESPKNYSIAFITTLLFTVHPLHTEVVANVKGLDEILALLGAIYALYGILKSYYSNSTRSKQIWSFVALFSFTFALFSKEAAITFVAIIPMALFVFTNASAKAIFKLSAPLMLPVLLFLGVRQAVLNPTDAKEIPKELLNDPFLVYNPNATYEAFYPNADVKKIKSIDQNTLQKMPKSNELATNFYTYSVYLKLLIAPYPLTVDYYPRHIEVKSFASPVVLFSVVLHLFLLIWAMRNIRNRNWIAFGILYYFITFSVVSNFFFSIGANMAERFMFMPSLGFCLIVAIFSIKLAENWNRKKQNLGFSRIAFILGAITLLFGTLTIQRNFDWKDNLTLFSKDVLISSNSAKINFDLAALKLEESEKLLREKNKETANFSKVERDNAITELDGDRYRTSMEAIPLLEKSVTIHPLYTIAWLKLGNAYHYLGQLASNGKESNKMYLEKAQAAYQVVKELEGKNTAQIASEYLGICLMDYGKLIGQQFGNLPLATTYLEQAKSINPKEAEIYLLLGTVYALQNNFDEAIKNAKISIELQPNNEEYKRNLETILALRTK</sequence>
<dbReference type="SUPFAM" id="SSF48452">
    <property type="entry name" value="TPR-like"/>
    <property type="match status" value="1"/>
</dbReference>
<keyword evidence="6" id="KW-1185">Reference proteome</keyword>
<dbReference type="Proteomes" id="UP000800984">
    <property type="component" value="Unassembled WGS sequence"/>
</dbReference>
<comment type="caution">
    <text evidence="5">The sequence shown here is derived from an EMBL/GenBank/DDBJ whole genome shotgun (WGS) entry which is preliminary data.</text>
</comment>
<evidence type="ECO:0000256" key="2">
    <source>
        <dbReference type="ARBA" id="ARBA00022803"/>
    </source>
</evidence>
<reference evidence="5 6" key="1">
    <citation type="submission" date="2020-02" db="EMBL/GenBank/DDBJ databases">
        <authorList>
            <person name="Chen W.-M."/>
        </authorList>
    </citation>
    <scope>NUCLEOTIDE SEQUENCE [LARGE SCALE GENOMIC DNA]</scope>
    <source>
        <strain evidence="5 6">KDG-16</strain>
    </source>
</reference>
<feature type="transmembrane region" description="Helical" evidence="4">
    <location>
        <begin position="426"/>
        <end position="446"/>
    </location>
</feature>
<name>A0ABX0I193_9FLAO</name>
<protein>
    <recommendedName>
        <fullName evidence="7">Dolichyl-phosphate-mannose--protein mannosyltransferase</fullName>
    </recommendedName>
</protein>
<dbReference type="InterPro" id="IPR052346">
    <property type="entry name" value="O-mannosyl-transferase_TMTC"/>
</dbReference>
<feature type="repeat" description="TPR" evidence="3">
    <location>
        <begin position="657"/>
        <end position="690"/>
    </location>
</feature>
<dbReference type="PANTHER" id="PTHR44227">
    <property type="match status" value="1"/>
</dbReference>
<feature type="transmembrane region" description="Helical" evidence="4">
    <location>
        <begin position="219"/>
        <end position="250"/>
    </location>
</feature>
<evidence type="ECO:0000256" key="1">
    <source>
        <dbReference type="ARBA" id="ARBA00022737"/>
    </source>
</evidence>
<evidence type="ECO:0008006" key="7">
    <source>
        <dbReference type="Google" id="ProtNLM"/>
    </source>
</evidence>
<accession>A0ABX0I193</accession>
<feature type="transmembrane region" description="Helical" evidence="4">
    <location>
        <begin position="256"/>
        <end position="274"/>
    </location>
</feature>
<proteinExistence type="predicted"/>
<feature type="transmembrane region" description="Helical" evidence="4">
    <location>
        <begin position="130"/>
        <end position="148"/>
    </location>
</feature>
<dbReference type="PANTHER" id="PTHR44227:SF3">
    <property type="entry name" value="PROTEIN O-MANNOSYL-TRANSFERASE TMTC4"/>
    <property type="match status" value="1"/>
</dbReference>
<organism evidence="5 6">
    <name type="scientific">Flavobacterium difficile</name>
    <dbReference type="NCBI Taxonomy" id="2709659"/>
    <lineage>
        <taxon>Bacteria</taxon>
        <taxon>Pseudomonadati</taxon>
        <taxon>Bacteroidota</taxon>
        <taxon>Flavobacteriia</taxon>
        <taxon>Flavobacteriales</taxon>
        <taxon>Flavobacteriaceae</taxon>
        <taxon>Flavobacterium</taxon>
    </lineage>
</organism>
<keyword evidence="4" id="KW-1133">Transmembrane helix</keyword>
<evidence type="ECO:0000313" key="6">
    <source>
        <dbReference type="Proteomes" id="UP000800984"/>
    </source>
</evidence>
<dbReference type="RefSeq" id="WP_166076002.1">
    <property type="nucleotide sequence ID" value="NZ_JAAJBT010000001.1"/>
</dbReference>
<keyword evidence="2 3" id="KW-0802">TPR repeat</keyword>